<dbReference type="AlphaFoldDB" id="A0AAN9PSY5"/>
<gene>
    <name evidence="1" type="ORF">RJT34_06116</name>
</gene>
<comment type="caution">
    <text evidence="1">The sequence shown here is derived from an EMBL/GenBank/DDBJ whole genome shotgun (WGS) entry which is preliminary data.</text>
</comment>
<name>A0AAN9PSY5_CLITE</name>
<dbReference type="Proteomes" id="UP001359559">
    <property type="component" value="Unassembled WGS sequence"/>
</dbReference>
<dbReference type="EMBL" id="JAYKXN010000002">
    <property type="protein sequence ID" value="KAK7309411.1"/>
    <property type="molecule type" value="Genomic_DNA"/>
</dbReference>
<evidence type="ECO:0000313" key="1">
    <source>
        <dbReference type="EMBL" id="KAK7309411.1"/>
    </source>
</evidence>
<protein>
    <submittedName>
        <fullName evidence="1">Uncharacterized protein</fullName>
    </submittedName>
</protein>
<accession>A0AAN9PSY5</accession>
<sequence length="115" mass="13160">MQITLEKNGKNFSYLVVLNVQSDDEWFLFVTPLLGIFVSSLDKHARGLRGLDVHFFAAFQPHPSSPFSYCVIDSDLGRSVHLLTPHWGTNYKQRDIIIQKERQDQGNFNAVRHGS</sequence>
<organism evidence="1 2">
    <name type="scientific">Clitoria ternatea</name>
    <name type="common">Butterfly pea</name>
    <dbReference type="NCBI Taxonomy" id="43366"/>
    <lineage>
        <taxon>Eukaryota</taxon>
        <taxon>Viridiplantae</taxon>
        <taxon>Streptophyta</taxon>
        <taxon>Embryophyta</taxon>
        <taxon>Tracheophyta</taxon>
        <taxon>Spermatophyta</taxon>
        <taxon>Magnoliopsida</taxon>
        <taxon>eudicotyledons</taxon>
        <taxon>Gunneridae</taxon>
        <taxon>Pentapetalae</taxon>
        <taxon>rosids</taxon>
        <taxon>fabids</taxon>
        <taxon>Fabales</taxon>
        <taxon>Fabaceae</taxon>
        <taxon>Papilionoideae</taxon>
        <taxon>50 kb inversion clade</taxon>
        <taxon>NPAAA clade</taxon>
        <taxon>indigoferoid/millettioid clade</taxon>
        <taxon>Phaseoleae</taxon>
        <taxon>Clitoria</taxon>
    </lineage>
</organism>
<evidence type="ECO:0000313" key="2">
    <source>
        <dbReference type="Proteomes" id="UP001359559"/>
    </source>
</evidence>
<reference evidence="1 2" key="1">
    <citation type="submission" date="2024-01" db="EMBL/GenBank/DDBJ databases">
        <title>The genomes of 5 underutilized Papilionoideae crops provide insights into root nodulation and disease resistance.</title>
        <authorList>
            <person name="Yuan L."/>
        </authorList>
    </citation>
    <scope>NUCLEOTIDE SEQUENCE [LARGE SCALE GENOMIC DNA]</scope>
    <source>
        <strain evidence="1">LY-2023</strain>
        <tissue evidence="1">Leaf</tissue>
    </source>
</reference>
<keyword evidence="2" id="KW-1185">Reference proteome</keyword>
<proteinExistence type="predicted"/>